<dbReference type="InterPro" id="IPR006175">
    <property type="entry name" value="YjgF/YER057c/UK114"/>
</dbReference>
<dbReference type="EC" id="3.5.4.-" evidence="2"/>
<proteinExistence type="inferred from homology"/>
<sequence length="126" mass="13263">MKTEIKTIKAPQAIGPYSQAIGAQGLLFVSGQIPLIAATGEVLQGTIEEQTKLVLDNIGEILLAGGLNYTNIVKTTVFLTDLADFAAVNGVYGSYFQEQAPARSCVQVAALPKGVKIEIEVIAVSK</sequence>
<evidence type="ECO:0000313" key="2">
    <source>
        <dbReference type="EMBL" id="MPL78453.1"/>
    </source>
</evidence>
<dbReference type="EMBL" id="VSSQ01000116">
    <property type="protein sequence ID" value="MPL78453.1"/>
    <property type="molecule type" value="Genomic_DNA"/>
</dbReference>
<dbReference type="PANTHER" id="PTHR11803:SF58">
    <property type="entry name" value="PROTEIN HMF1-RELATED"/>
    <property type="match status" value="1"/>
</dbReference>
<evidence type="ECO:0000256" key="1">
    <source>
        <dbReference type="ARBA" id="ARBA00010552"/>
    </source>
</evidence>
<gene>
    <name evidence="2" type="primary">tdcF_1</name>
    <name evidence="2" type="ORF">SDC9_24318</name>
</gene>
<dbReference type="FunFam" id="3.30.1330.40:FF:000001">
    <property type="entry name" value="L-PSP family endoribonuclease"/>
    <property type="match status" value="1"/>
</dbReference>
<comment type="caution">
    <text evidence="2">The sequence shown here is derived from an EMBL/GenBank/DDBJ whole genome shotgun (WGS) entry which is preliminary data.</text>
</comment>
<dbReference type="Gene3D" id="3.30.1330.40">
    <property type="entry name" value="RutC-like"/>
    <property type="match status" value="1"/>
</dbReference>
<dbReference type="Pfam" id="PF01042">
    <property type="entry name" value="Ribonuc_L-PSP"/>
    <property type="match status" value="1"/>
</dbReference>
<dbReference type="InterPro" id="IPR019897">
    <property type="entry name" value="RidA_CS"/>
</dbReference>
<dbReference type="InterPro" id="IPR035959">
    <property type="entry name" value="RutC-like_sf"/>
</dbReference>
<dbReference type="GO" id="GO:0019239">
    <property type="term" value="F:deaminase activity"/>
    <property type="evidence" value="ECO:0007669"/>
    <property type="project" value="TreeGrafter"/>
</dbReference>
<dbReference type="AlphaFoldDB" id="A0A644UI09"/>
<organism evidence="2">
    <name type="scientific">bioreactor metagenome</name>
    <dbReference type="NCBI Taxonomy" id="1076179"/>
    <lineage>
        <taxon>unclassified sequences</taxon>
        <taxon>metagenomes</taxon>
        <taxon>ecological metagenomes</taxon>
    </lineage>
</organism>
<reference evidence="2" key="1">
    <citation type="submission" date="2019-08" db="EMBL/GenBank/DDBJ databases">
        <authorList>
            <person name="Kucharzyk K."/>
            <person name="Murdoch R.W."/>
            <person name="Higgins S."/>
            <person name="Loffler F."/>
        </authorList>
    </citation>
    <scope>NUCLEOTIDE SEQUENCE</scope>
</reference>
<dbReference type="NCBIfam" id="TIGR00004">
    <property type="entry name" value="Rid family detoxifying hydrolase"/>
    <property type="match status" value="1"/>
</dbReference>
<dbReference type="GO" id="GO:0005829">
    <property type="term" value="C:cytosol"/>
    <property type="evidence" value="ECO:0007669"/>
    <property type="project" value="TreeGrafter"/>
</dbReference>
<dbReference type="PROSITE" id="PS01094">
    <property type="entry name" value="UPF0076"/>
    <property type="match status" value="1"/>
</dbReference>
<dbReference type="PANTHER" id="PTHR11803">
    <property type="entry name" value="2-IMINOBUTANOATE/2-IMINOPROPANOATE DEAMINASE RIDA"/>
    <property type="match status" value="1"/>
</dbReference>
<comment type="similarity">
    <text evidence="1">Belongs to the RutC family.</text>
</comment>
<dbReference type="InterPro" id="IPR006056">
    <property type="entry name" value="RidA"/>
</dbReference>
<dbReference type="SUPFAM" id="SSF55298">
    <property type="entry name" value="YjgF-like"/>
    <property type="match status" value="1"/>
</dbReference>
<keyword evidence="2" id="KW-0378">Hydrolase</keyword>
<accession>A0A644UI09</accession>
<name>A0A644UI09_9ZZZZ</name>
<protein>
    <submittedName>
        <fullName evidence="2">Putative reactive intermediate deaminase TdcF</fullName>
        <ecNumber evidence="2">3.5.4.-</ecNumber>
    </submittedName>
</protein>
<dbReference type="CDD" id="cd00448">
    <property type="entry name" value="YjgF_YER057c_UK114_family"/>
    <property type="match status" value="1"/>
</dbReference>